<dbReference type="GeneTree" id="ENSGT00940000167358"/>
<dbReference type="OrthoDB" id="9947694at2759"/>
<dbReference type="InterPro" id="IPR029334">
    <property type="entry name" value="PP1-bd"/>
</dbReference>
<feature type="region of interest" description="Disordered" evidence="7">
    <location>
        <begin position="189"/>
        <end position="208"/>
    </location>
</feature>
<name>A0A8C5B7I9_GADMO</name>
<keyword evidence="2" id="KW-1017">Isopeptide bond</keyword>
<feature type="compositionally biased region" description="Basic and acidic residues" evidence="7">
    <location>
        <begin position="466"/>
        <end position="475"/>
    </location>
</feature>
<feature type="compositionally biased region" description="Basic and acidic residues" evidence="7">
    <location>
        <begin position="489"/>
        <end position="511"/>
    </location>
</feature>
<proteinExistence type="predicted"/>
<feature type="region of interest" description="Disordered" evidence="7">
    <location>
        <begin position="125"/>
        <end position="166"/>
    </location>
</feature>
<dbReference type="Ensembl" id="ENSGMOT00000044335.1">
    <property type="protein sequence ID" value="ENSGMOP00000042054.1"/>
    <property type="gene ID" value="ENSGMOG00000029234.1"/>
</dbReference>
<keyword evidence="5" id="KW-0539">Nucleus</keyword>
<feature type="region of interest" description="Disordered" evidence="7">
    <location>
        <begin position="36"/>
        <end position="74"/>
    </location>
</feature>
<protein>
    <recommendedName>
        <fullName evidence="8">PP1-binding domain-containing protein</fullName>
    </recommendedName>
</protein>
<gene>
    <name evidence="9" type="primary">cdca2</name>
</gene>
<dbReference type="RefSeq" id="XP_030213495.1">
    <property type="nucleotide sequence ID" value="XM_030357635.1"/>
</dbReference>
<feature type="domain" description="PP1-binding" evidence="8">
    <location>
        <begin position="256"/>
        <end position="293"/>
    </location>
</feature>
<evidence type="ECO:0000256" key="6">
    <source>
        <dbReference type="ARBA" id="ARBA00023306"/>
    </source>
</evidence>
<comment type="subcellular location">
    <subcellularLocation>
        <location evidence="1">Nucleus</location>
    </subcellularLocation>
</comment>
<dbReference type="PANTHER" id="PTHR21603:SF16">
    <property type="entry name" value="CELL DIVISION CYCLE-ASSOCIATED PROTEIN 2"/>
    <property type="match status" value="1"/>
</dbReference>
<dbReference type="PANTHER" id="PTHR21603">
    <property type="entry name" value="ANTIGEN KI-67-LIKE PROTEIN"/>
    <property type="match status" value="1"/>
</dbReference>
<evidence type="ECO:0000256" key="7">
    <source>
        <dbReference type="SAM" id="MobiDB-lite"/>
    </source>
</evidence>
<evidence type="ECO:0000256" key="5">
    <source>
        <dbReference type="ARBA" id="ARBA00023242"/>
    </source>
</evidence>
<feature type="region of interest" description="Disordered" evidence="7">
    <location>
        <begin position="788"/>
        <end position="814"/>
    </location>
</feature>
<feature type="compositionally biased region" description="Pro residues" evidence="7">
    <location>
        <begin position="400"/>
        <end position="414"/>
    </location>
</feature>
<evidence type="ECO:0000313" key="10">
    <source>
        <dbReference type="Proteomes" id="UP000694546"/>
    </source>
</evidence>
<feature type="region of interest" description="Disordered" evidence="7">
    <location>
        <begin position="747"/>
        <end position="776"/>
    </location>
</feature>
<dbReference type="Pfam" id="PF15276">
    <property type="entry name" value="PP1_bind"/>
    <property type="match status" value="1"/>
</dbReference>
<dbReference type="Proteomes" id="UP000694546">
    <property type="component" value="Chromosome 6"/>
</dbReference>
<feature type="region of interest" description="Disordered" evidence="7">
    <location>
        <begin position="387"/>
        <end position="730"/>
    </location>
</feature>
<feature type="compositionally biased region" description="Polar residues" evidence="7">
    <location>
        <begin position="645"/>
        <end position="658"/>
    </location>
</feature>
<dbReference type="GO" id="GO:0005694">
    <property type="term" value="C:chromosome"/>
    <property type="evidence" value="ECO:0007669"/>
    <property type="project" value="TreeGrafter"/>
</dbReference>
<dbReference type="AlphaFoldDB" id="A0A8C5B7I9"/>
<dbReference type="KEGG" id="gmh:115544959"/>
<evidence type="ECO:0000256" key="3">
    <source>
        <dbReference type="ARBA" id="ARBA00022553"/>
    </source>
</evidence>
<evidence type="ECO:0000256" key="4">
    <source>
        <dbReference type="ARBA" id="ARBA00022843"/>
    </source>
</evidence>
<feature type="compositionally biased region" description="Basic and acidic residues" evidence="7">
    <location>
        <begin position="711"/>
        <end position="726"/>
    </location>
</feature>
<accession>A0A8C5B7I9</accession>
<reference evidence="9" key="1">
    <citation type="submission" date="2025-08" db="UniProtKB">
        <authorList>
            <consortium name="Ensembl"/>
        </authorList>
    </citation>
    <scope>IDENTIFICATION</scope>
</reference>
<evidence type="ECO:0000259" key="8">
    <source>
        <dbReference type="Pfam" id="PF15276"/>
    </source>
</evidence>
<sequence length="814" mass="86597">MASPEPKQAEAEGPSVLCKTPCPVDFSQFSPSKFGISTQSFTPSSSKSKDKSKLSKIKSLRRSSIGARGSPGTNSLIHFMAQHRAKTPPVFKTPEAFKRSPFPIRVSSTLKLKMASFQSLMDVEDVEEGEHCDPGAGPKQDLSDGGLDSDKENCSPRSVPSKRRRVGAPGLCVSEISGASSPILPHFSGQAHPEETSFEVQSTRTPPPSELAELVAVDLPAQRLLSFPSSPSSPPLLEMKPFVVPSEANSTLKKNKKQVRFGGPLTPEFFDKNLPPSTPLQKGTTPARAEPPTPGLGPGSGLRSLLKTPQRPAGWTPLPQPAFCSPTFGASPTLSFSLQRGAQTPENDCEKIVFPSLEETDLPLLTDEDVLVVQPLDLNLAFQESLTDAPSGGAAAAEPGAPPLEDPQAPPEEPPQAQLVGPGPEPETAVDAPASSDTPIKKARSEASPPSAIPALVNCVRQKRKLPTEKTEPVRRSSRSAAKSGCGKMQKDRGWGSKVVDRSLYGHREYASKNPALSPIREGLRGRSPSPSPQSPGSRRRSIVTGEDPACPSSPTSEPAITSLPAPGGASMAHLTQKEDTTSSNTTPPPSDAPADAAIPDQEVSSSGRKKKRSSGPAKEPAQRRRRKVSVPVDAWLTEEPQEQPEATVTGPGSSVAETMSGDDDAQRGQPLVEDGEKVEEEQEPGSHTVDPAPTAPCPPSEGEAVGGAGSREEETSALEPTREEAPVELAPWQMAFTLEDVFKRAPAKEQRSVRRSLRNQRNKEEHCGSGVSGLAWLPKISPESLGVTRRNARRKNQGRRASASLVLKTPLTH</sequence>
<dbReference type="GO" id="GO:0005634">
    <property type="term" value="C:nucleus"/>
    <property type="evidence" value="ECO:0007669"/>
    <property type="project" value="UniProtKB-SubCell"/>
</dbReference>
<keyword evidence="3" id="KW-0597">Phosphoprotein</keyword>
<keyword evidence="6" id="KW-0131">Cell cycle</keyword>
<dbReference type="GO" id="GO:0007088">
    <property type="term" value="P:regulation of mitotic nuclear division"/>
    <property type="evidence" value="ECO:0007669"/>
    <property type="project" value="TreeGrafter"/>
</dbReference>
<keyword evidence="4" id="KW-0832">Ubl conjugation</keyword>
<evidence type="ECO:0000313" key="9">
    <source>
        <dbReference type="Ensembl" id="ENSGMOP00000042054.1"/>
    </source>
</evidence>
<keyword evidence="10" id="KW-1185">Reference proteome</keyword>
<dbReference type="CTD" id="157313"/>
<dbReference type="OMA" id="DSHRSEM"/>
<feature type="compositionally biased region" description="Low complexity" evidence="7">
    <location>
        <begin position="593"/>
        <end position="607"/>
    </location>
</feature>
<organism evidence="9 10">
    <name type="scientific">Gadus morhua</name>
    <name type="common">Atlantic cod</name>
    <dbReference type="NCBI Taxonomy" id="8049"/>
    <lineage>
        <taxon>Eukaryota</taxon>
        <taxon>Metazoa</taxon>
        <taxon>Chordata</taxon>
        <taxon>Craniata</taxon>
        <taxon>Vertebrata</taxon>
        <taxon>Euteleostomi</taxon>
        <taxon>Actinopterygii</taxon>
        <taxon>Neopterygii</taxon>
        <taxon>Teleostei</taxon>
        <taxon>Neoteleostei</taxon>
        <taxon>Acanthomorphata</taxon>
        <taxon>Zeiogadaria</taxon>
        <taxon>Gadariae</taxon>
        <taxon>Gadiformes</taxon>
        <taxon>Gadoidei</taxon>
        <taxon>Gadidae</taxon>
        <taxon>Gadus</taxon>
    </lineage>
</organism>
<evidence type="ECO:0000256" key="2">
    <source>
        <dbReference type="ARBA" id="ARBA00022499"/>
    </source>
</evidence>
<reference evidence="9" key="2">
    <citation type="submission" date="2025-09" db="UniProtKB">
        <authorList>
            <consortium name="Ensembl"/>
        </authorList>
    </citation>
    <scope>IDENTIFICATION</scope>
</reference>
<feature type="compositionally biased region" description="Low complexity" evidence="7">
    <location>
        <begin position="389"/>
        <end position="399"/>
    </location>
</feature>
<evidence type="ECO:0000256" key="1">
    <source>
        <dbReference type="ARBA" id="ARBA00004123"/>
    </source>
</evidence>
<dbReference type="GeneID" id="115544959"/>
<dbReference type="GO" id="GO:0051983">
    <property type="term" value="P:regulation of chromosome segregation"/>
    <property type="evidence" value="ECO:0007669"/>
    <property type="project" value="TreeGrafter"/>
</dbReference>
<feature type="region of interest" description="Disordered" evidence="7">
    <location>
        <begin position="248"/>
        <end position="330"/>
    </location>
</feature>